<dbReference type="Proteomes" id="UP000502823">
    <property type="component" value="Unassembled WGS sequence"/>
</dbReference>
<name>A0A6L2Q5Q1_COPFO</name>
<gene>
    <name evidence="5" type="ORF">Cfor_10075</name>
</gene>
<keyword evidence="2" id="KW-0328">Glycosyltransferase</keyword>
<keyword evidence="4" id="KW-0732">Signal</keyword>
<evidence type="ECO:0000256" key="1">
    <source>
        <dbReference type="ARBA" id="ARBA00009995"/>
    </source>
</evidence>
<dbReference type="AlphaFoldDB" id="A0A6L2Q5Q1"/>
<dbReference type="PANTHER" id="PTHR48043">
    <property type="entry name" value="EG:EG0003.4 PROTEIN-RELATED"/>
    <property type="match status" value="1"/>
</dbReference>
<dbReference type="EMBL" id="BLKM01001624">
    <property type="protein sequence ID" value="GFG40253.1"/>
    <property type="molecule type" value="Genomic_DNA"/>
</dbReference>
<feature type="chain" id="PRO_5027070145" description="UDP-glucuronosyltransferase" evidence="4">
    <location>
        <begin position="23"/>
        <end position="487"/>
    </location>
</feature>
<dbReference type="InParanoid" id="A0A6L2Q5Q1"/>
<accession>A0A6L2Q5Q1</accession>
<dbReference type="FunFam" id="3.40.50.2000:FF:000050">
    <property type="entry name" value="UDP-glucuronosyltransferase"/>
    <property type="match status" value="1"/>
</dbReference>
<protein>
    <recommendedName>
        <fullName evidence="7">UDP-glucuronosyltransferase</fullName>
    </recommendedName>
</protein>
<evidence type="ECO:0000256" key="4">
    <source>
        <dbReference type="SAM" id="SignalP"/>
    </source>
</evidence>
<dbReference type="SUPFAM" id="SSF53756">
    <property type="entry name" value="UDP-Glycosyltransferase/glycogen phosphorylase"/>
    <property type="match status" value="1"/>
</dbReference>
<evidence type="ECO:0000256" key="2">
    <source>
        <dbReference type="ARBA" id="ARBA00022676"/>
    </source>
</evidence>
<sequence length="487" mass="55690">MGRRGVCCLLVFMLCTEFKGDGARILGIFPSASPSHHIVFQAIMKTLAARGHQVTVISPDPLKEPTENYKDIDLSFTYDYVRERYNFTDYQDTTAFSSTFWLSLSIGFMCHMQLGSPQIQEFIKAHPRTSRSFDLVFMELHRYQCYYGLVHHVGSPPVIGIRTVGITSPTLAAVGNPNNPAYFPDYYLPYTSSMTFFERVHNTVYYVCYRFLYHTVQMPLSEVMMRYYFGRDGPSVWEAEKNISLVMVNNHWSQSYPLPLLPSIIQLGNLHIQKEPKPLPEDLKDFLDGGAEGVVYFSLGSNVRSETMSEEKKQVFLSAFAELPQRVLWKWEANYTSDLPRNVKLAKWLPQQDVLAHPNVKLFITQGGLQSFHEATYHAVPLIGIPFICDQQHNVRKMVDAGVGVKLDYATITKDELVKTVLKVLRDPRFRENMQKYSAISKDTPDKPLDRAVWWTEIPVTSHPSGVMSYLHNHAKDILLPLEVLLS</sequence>
<dbReference type="InterPro" id="IPR002213">
    <property type="entry name" value="UDP_glucos_trans"/>
</dbReference>
<dbReference type="OrthoDB" id="5835829at2759"/>
<evidence type="ECO:0000256" key="3">
    <source>
        <dbReference type="ARBA" id="ARBA00022679"/>
    </source>
</evidence>
<dbReference type="Gene3D" id="3.40.50.2000">
    <property type="entry name" value="Glycogen Phosphorylase B"/>
    <property type="match status" value="1"/>
</dbReference>
<dbReference type="PANTHER" id="PTHR48043:SF159">
    <property type="entry name" value="EG:EG0003.4 PROTEIN-RELATED"/>
    <property type="match status" value="1"/>
</dbReference>
<organism evidence="5 6">
    <name type="scientific">Coptotermes formosanus</name>
    <name type="common">Formosan subterranean termite</name>
    <dbReference type="NCBI Taxonomy" id="36987"/>
    <lineage>
        <taxon>Eukaryota</taxon>
        <taxon>Metazoa</taxon>
        <taxon>Ecdysozoa</taxon>
        <taxon>Arthropoda</taxon>
        <taxon>Hexapoda</taxon>
        <taxon>Insecta</taxon>
        <taxon>Pterygota</taxon>
        <taxon>Neoptera</taxon>
        <taxon>Polyneoptera</taxon>
        <taxon>Dictyoptera</taxon>
        <taxon>Blattodea</taxon>
        <taxon>Blattoidea</taxon>
        <taxon>Termitoidae</taxon>
        <taxon>Rhinotermitidae</taxon>
        <taxon>Coptotermes</taxon>
    </lineage>
</organism>
<feature type="signal peptide" evidence="4">
    <location>
        <begin position="1"/>
        <end position="22"/>
    </location>
</feature>
<keyword evidence="6" id="KW-1185">Reference proteome</keyword>
<evidence type="ECO:0000313" key="6">
    <source>
        <dbReference type="Proteomes" id="UP000502823"/>
    </source>
</evidence>
<comment type="similarity">
    <text evidence="1">Belongs to the UDP-glycosyltransferase family.</text>
</comment>
<proteinExistence type="inferred from homology"/>
<evidence type="ECO:0008006" key="7">
    <source>
        <dbReference type="Google" id="ProtNLM"/>
    </source>
</evidence>
<dbReference type="InterPro" id="IPR050271">
    <property type="entry name" value="UDP-glycosyltransferase"/>
</dbReference>
<keyword evidence="3" id="KW-0808">Transferase</keyword>
<evidence type="ECO:0000313" key="5">
    <source>
        <dbReference type="EMBL" id="GFG40253.1"/>
    </source>
</evidence>
<dbReference type="CDD" id="cd03784">
    <property type="entry name" value="GT1_Gtf-like"/>
    <property type="match status" value="1"/>
</dbReference>
<dbReference type="Pfam" id="PF00201">
    <property type="entry name" value="UDPGT"/>
    <property type="match status" value="1"/>
</dbReference>
<dbReference type="GO" id="GO:0008194">
    <property type="term" value="F:UDP-glycosyltransferase activity"/>
    <property type="evidence" value="ECO:0007669"/>
    <property type="project" value="InterPro"/>
</dbReference>
<comment type="caution">
    <text evidence="5">The sequence shown here is derived from an EMBL/GenBank/DDBJ whole genome shotgun (WGS) entry which is preliminary data.</text>
</comment>
<reference evidence="6" key="1">
    <citation type="submission" date="2020-01" db="EMBL/GenBank/DDBJ databases">
        <title>Draft genome sequence of the Termite Coptotermes fromosanus.</title>
        <authorList>
            <person name="Itakura S."/>
            <person name="Yosikawa Y."/>
            <person name="Umezawa K."/>
        </authorList>
    </citation>
    <scope>NUCLEOTIDE SEQUENCE [LARGE SCALE GENOMIC DNA]</scope>
</reference>